<dbReference type="InterPro" id="IPR051785">
    <property type="entry name" value="MMCE/EMCE_epimerase"/>
</dbReference>
<dbReference type="EMBL" id="PJZK01000016">
    <property type="protein sequence ID" value="PLR47077.1"/>
    <property type="molecule type" value="Genomic_DNA"/>
</dbReference>
<keyword evidence="4" id="KW-1185">Reference proteome</keyword>
<dbReference type="GO" id="GO:0004493">
    <property type="term" value="F:methylmalonyl-CoA epimerase activity"/>
    <property type="evidence" value="ECO:0007669"/>
    <property type="project" value="TreeGrafter"/>
</dbReference>
<dbReference type="InterPro" id="IPR029068">
    <property type="entry name" value="Glyas_Bleomycin-R_OHBP_Dase"/>
</dbReference>
<dbReference type="GO" id="GO:0046491">
    <property type="term" value="P:L-methylmalonyl-CoA metabolic process"/>
    <property type="evidence" value="ECO:0007669"/>
    <property type="project" value="TreeGrafter"/>
</dbReference>
<gene>
    <name evidence="3" type="ORF">CYR34_15165</name>
</gene>
<keyword evidence="1" id="KW-0479">Metal-binding</keyword>
<proteinExistence type="predicted"/>
<evidence type="ECO:0000259" key="2">
    <source>
        <dbReference type="PROSITE" id="PS51819"/>
    </source>
</evidence>
<evidence type="ECO:0000256" key="1">
    <source>
        <dbReference type="ARBA" id="ARBA00022723"/>
    </source>
</evidence>
<evidence type="ECO:0000313" key="4">
    <source>
        <dbReference type="Proteomes" id="UP000234626"/>
    </source>
</evidence>
<reference evidence="3 4" key="1">
    <citation type="submission" date="2017-12" db="EMBL/GenBank/DDBJ databases">
        <title>Characterization of six clinical isolates of Enterochimera gen. nov., a novel genus of the Yersiniaciae family and the three species Enterochimera arupensis sp. nov., Enterochimera coloradensis sp. nov, and Enterochimera californica sp. nov.</title>
        <authorList>
            <person name="Rossi A."/>
            <person name="Fisher M."/>
        </authorList>
    </citation>
    <scope>NUCLEOTIDE SEQUENCE [LARGE SCALE GENOMIC DNA]</scope>
    <source>
        <strain evidence="3 4">2016Iso1</strain>
    </source>
</reference>
<dbReference type="SUPFAM" id="SSF54593">
    <property type="entry name" value="Glyoxalase/Bleomycin resistance protein/Dihydroxybiphenyl dioxygenase"/>
    <property type="match status" value="1"/>
</dbReference>
<dbReference type="AlphaFoldDB" id="A0A2N5EKM1"/>
<dbReference type="Gene3D" id="3.10.180.10">
    <property type="entry name" value="2,3-Dihydroxybiphenyl 1,2-Dioxygenase, domain 1"/>
    <property type="match status" value="1"/>
</dbReference>
<organism evidence="3 4">
    <name type="scientific">Chimaeribacter arupi</name>
    <dbReference type="NCBI Taxonomy" id="2060066"/>
    <lineage>
        <taxon>Bacteria</taxon>
        <taxon>Pseudomonadati</taxon>
        <taxon>Pseudomonadota</taxon>
        <taxon>Gammaproteobacteria</taxon>
        <taxon>Enterobacterales</taxon>
        <taxon>Yersiniaceae</taxon>
        <taxon>Chimaeribacter</taxon>
    </lineage>
</organism>
<dbReference type="InterPro" id="IPR037523">
    <property type="entry name" value="VOC_core"/>
</dbReference>
<evidence type="ECO:0000313" key="3">
    <source>
        <dbReference type="EMBL" id="PLR47077.1"/>
    </source>
</evidence>
<protein>
    <submittedName>
        <fullName evidence="3">Glyoxalase</fullName>
    </submittedName>
</protein>
<dbReference type="OrthoDB" id="2613830at2"/>
<comment type="caution">
    <text evidence="3">The sequence shown here is derived from an EMBL/GenBank/DDBJ whole genome shotgun (WGS) entry which is preliminary data.</text>
</comment>
<dbReference type="RefSeq" id="WP_101835490.1">
    <property type="nucleotide sequence ID" value="NZ_PJZK01000016.1"/>
</dbReference>
<sequence>MSTDIIRGMDHVGITVSDIDEATRFFTAAFGAEVIYDSVAPSDDDVKGEETESILNLFPGTKITTVRMMKLKHGPGLELFEMKGPEQSQPVRPSDYGIQHFAVYVDDISEAVSLFERAGGKMFTPPQPLMFPTEKGDNNFFCYGRTPWGSVIELISLPSKLPYEDQTSLRRWKP</sequence>
<dbReference type="Proteomes" id="UP000234626">
    <property type="component" value="Unassembled WGS sequence"/>
</dbReference>
<dbReference type="PROSITE" id="PS51819">
    <property type="entry name" value="VOC"/>
    <property type="match status" value="1"/>
</dbReference>
<feature type="domain" description="VOC" evidence="2">
    <location>
        <begin position="8"/>
        <end position="157"/>
    </location>
</feature>
<dbReference type="PANTHER" id="PTHR43048">
    <property type="entry name" value="METHYLMALONYL-COA EPIMERASE"/>
    <property type="match status" value="1"/>
</dbReference>
<dbReference type="GO" id="GO:0046872">
    <property type="term" value="F:metal ion binding"/>
    <property type="evidence" value="ECO:0007669"/>
    <property type="project" value="UniProtKB-KW"/>
</dbReference>
<dbReference type="PANTHER" id="PTHR43048:SF6">
    <property type="entry name" value="BLR8189 PROTEIN"/>
    <property type="match status" value="1"/>
</dbReference>
<name>A0A2N5EKM1_9GAMM</name>
<dbReference type="Pfam" id="PF13669">
    <property type="entry name" value="Glyoxalase_4"/>
    <property type="match status" value="1"/>
</dbReference>
<accession>A0A2N5EKM1</accession>